<evidence type="ECO:0000256" key="2">
    <source>
        <dbReference type="ARBA" id="ARBA00023125"/>
    </source>
</evidence>
<dbReference type="Gene3D" id="1.10.10.10">
    <property type="entry name" value="Winged helix-like DNA-binding domain superfamily/Winged helix DNA-binding domain"/>
    <property type="match status" value="1"/>
</dbReference>
<evidence type="ECO:0000313" key="6">
    <source>
        <dbReference type="Proteomes" id="UP000186341"/>
    </source>
</evidence>
<feature type="domain" description="HTH marR-type" evidence="4">
    <location>
        <begin position="1"/>
        <end position="141"/>
    </location>
</feature>
<dbReference type="OrthoDB" id="2297442at2"/>
<protein>
    <recommendedName>
        <fullName evidence="4">HTH marR-type domain-containing protein</fullName>
    </recommendedName>
</protein>
<dbReference type="InterPro" id="IPR036390">
    <property type="entry name" value="WH_DNA-bd_sf"/>
</dbReference>
<dbReference type="GO" id="GO:0003677">
    <property type="term" value="F:DNA binding"/>
    <property type="evidence" value="ECO:0007669"/>
    <property type="project" value="UniProtKB-KW"/>
</dbReference>
<dbReference type="GO" id="GO:0003700">
    <property type="term" value="F:DNA-binding transcription factor activity"/>
    <property type="evidence" value="ECO:0007669"/>
    <property type="project" value="InterPro"/>
</dbReference>
<organism evidence="5 6">
    <name type="scientific">Ileibacterium valens</name>
    <dbReference type="NCBI Taxonomy" id="1862668"/>
    <lineage>
        <taxon>Bacteria</taxon>
        <taxon>Bacillati</taxon>
        <taxon>Bacillota</taxon>
        <taxon>Erysipelotrichia</taxon>
        <taxon>Erysipelotrichales</taxon>
        <taxon>Erysipelotrichaceae</taxon>
        <taxon>Ileibacterium</taxon>
    </lineage>
</organism>
<dbReference type="PANTHER" id="PTHR33164">
    <property type="entry name" value="TRANSCRIPTIONAL REGULATOR, MARR FAMILY"/>
    <property type="match status" value="1"/>
</dbReference>
<dbReference type="AlphaFoldDB" id="A0A1U7NCX7"/>
<dbReference type="PANTHER" id="PTHR33164:SF43">
    <property type="entry name" value="HTH-TYPE TRANSCRIPTIONAL REPRESSOR YETL"/>
    <property type="match status" value="1"/>
</dbReference>
<dbReference type="InterPro" id="IPR039422">
    <property type="entry name" value="MarR/SlyA-like"/>
</dbReference>
<dbReference type="InterPro" id="IPR000835">
    <property type="entry name" value="HTH_MarR-typ"/>
</dbReference>
<reference evidence="5 6" key="1">
    <citation type="submission" date="2016-11" db="EMBL/GenBank/DDBJ databases">
        <title>Description of two novel members of the family Erysipelotrichaceae: Ileibacterium lipovorans gen. nov., sp. nov. and Dubosiella newyorkensis, gen. nov., sp. nov.</title>
        <authorList>
            <person name="Cox L.M."/>
            <person name="Sohn J."/>
            <person name="Tyrrell K.L."/>
            <person name="Citron D.M."/>
            <person name="Lawson P.A."/>
            <person name="Patel N.B."/>
            <person name="Iizumi T."/>
            <person name="Perez-Perez G.I."/>
            <person name="Goldstein E.J."/>
            <person name="Blaser M.J."/>
        </authorList>
    </citation>
    <scope>NUCLEOTIDE SEQUENCE [LARGE SCALE GENOMIC DNA]</scope>
    <source>
        <strain evidence="5 6">NYU-BL-A3</strain>
    </source>
</reference>
<dbReference type="PROSITE" id="PS50995">
    <property type="entry name" value="HTH_MARR_2"/>
    <property type="match status" value="1"/>
</dbReference>
<comment type="caution">
    <text evidence="5">The sequence shown here is derived from an EMBL/GenBank/DDBJ whole genome shotgun (WGS) entry which is preliminary data.</text>
</comment>
<evidence type="ECO:0000259" key="4">
    <source>
        <dbReference type="PROSITE" id="PS50995"/>
    </source>
</evidence>
<evidence type="ECO:0000313" key="5">
    <source>
        <dbReference type="EMBL" id="OLU36657.1"/>
    </source>
</evidence>
<dbReference type="SUPFAM" id="SSF46785">
    <property type="entry name" value="Winged helix' DNA-binding domain"/>
    <property type="match status" value="1"/>
</dbReference>
<dbReference type="PROSITE" id="PS01117">
    <property type="entry name" value="HTH_MARR_1"/>
    <property type="match status" value="1"/>
</dbReference>
<name>A0A1U7NCX7_9FIRM</name>
<evidence type="ECO:0000256" key="3">
    <source>
        <dbReference type="ARBA" id="ARBA00023163"/>
    </source>
</evidence>
<gene>
    <name evidence="5" type="ORF">BO222_12100</name>
</gene>
<dbReference type="InterPro" id="IPR036388">
    <property type="entry name" value="WH-like_DNA-bd_sf"/>
</dbReference>
<dbReference type="Proteomes" id="UP000186341">
    <property type="component" value="Unassembled WGS sequence"/>
</dbReference>
<keyword evidence="3" id="KW-0804">Transcription</keyword>
<dbReference type="GeneID" id="82203873"/>
<keyword evidence="1" id="KW-0805">Transcription regulation</keyword>
<accession>A0A1U7NCX7</accession>
<dbReference type="GO" id="GO:0006950">
    <property type="term" value="P:response to stress"/>
    <property type="evidence" value="ECO:0007669"/>
    <property type="project" value="TreeGrafter"/>
</dbReference>
<evidence type="ECO:0000256" key="1">
    <source>
        <dbReference type="ARBA" id="ARBA00023015"/>
    </source>
</evidence>
<dbReference type="EMBL" id="MPJW01000262">
    <property type="protein sequence ID" value="OLU36657.1"/>
    <property type="molecule type" value="Genomic_DNA"/>
</dbReference>
<dbReference type="SMART" id="SM00347">
    <property type="entry name" value="HTH_MARR"/>
    <property type="match status" value="1"/>
</dbReference>
<dbReference type="Pfam" id="PF12802">
    <property type="entry name" value="MarR_2"/>
    <property type="match status" value="1"/>
</dbReference>
<dbReference type="InterPro" id="IPR023187">
    <property type="entry name" value="Tscrpt_reg_MarR-type_CS"/>
</dbReference>
<sequence length="160" mass="18351">MKELTNSLSFCTGVIINEFDRQINLIFKDLNITKSQADLVRYVCSQTKKGKMVRQKDIEEFFNVSNPTVSGLINRLEAKDLLVRVPSKVDRRIHVIEPTQKAWEILSEVFERMNHVESEMLKGISPEQKDEGMKFLRTVASNVIDTGKENPFVKNSDCSD</sequence>
<dbReference type="RefSeq" id="WP_075821019.1">
    <property type="nucleotide sequence ID" value="NZ_CAOUMU010000015.1"/>
</dbReference>
<keyword evidence="6" id="KW-1185">Reference proteome</keyword>
<proteinExistence type="predicted"/>
<keyword evidence="2" id="KW-0238">DNA-binding</keyword>